<dbReference type="Gene3D" id="1.10.10.10">
    <property type="entry name" value="Winged helix-like DNA-binding domain superfamily/Winged helix DNA-binding domain"/>
    <property type="match status" value="1"/>
</dbReference>
<reference evidence="5" key="2">
    <citation type="journal article" date="2024" name="Antonie Van Leeuwenhoek">
        <title>Roseihalotalea indica gen. nov., sp. nov., a halophilic Bacteroidetes from mesopelagic Southwest Indian Ocean with higher carbohydrate metabolic potential.</title>
        <authorList>
            <person name="Chen B."/>
            <person name="Zhang M."/>
            <person name="Lin D."/>
            <person name="Ye J."/>
            <person name="Tang K."/>
        </authorList>
    </citation>
    <scope>NUCLEOTIDE SEQUENCE</scope>
    <source>
        <strain evidence="5">TK19036</strain>
    </source>
</reference>
<feature type="domain" description="HTH marR-type" evidence="4">
    <location>
        <begin position="73"/>
        <end position="174"/>
    </location>
</feature>
<dbReference type="SUPFAM" id="SSF46785">
    <property type="entry name" value="Winged helix' DNA-binding domain"/>
    <property type="match status" value="1"/>
</dbReference>
<sequence>MNKTVTLVNLWAEYEDKHPDASIDDFCRFYIRTKKAKQEKEEFLGGIVPPDLHSTIAKLIGRISKLHTTYAVIALKECGLNSLDEFLYLNSIGNSATPKKTEVIYGNFNELSSGLLILDRLKSKGLIVEEDNPEDRRSKQLKLSKKGRTVLEDCYKKMAVINRLFFEDIPREDIELCIHLLSSLEAGFSSRWLEDKGKSFSALTEKK</sequence>
<dbReference type="PANTHER" id="PTHR42756:SF1">
    <property type="entry name" value="TRANSCRIPTIONAL REPRESSOR OF EMRAB OPERON"/>
    <property type="match status" value="1"/>
</dbReference>
<keyword evidence="2" id="KW-0238">DNA-binding</keyword>
<protein>
    <recommendedName>
        <fullName evidence="4">HTH marR-type domain-containing protein</fullName>
    </recommendedName>
</protein>
<evidence type="ECO:0000256" key="3">
    <source>
        <dbReference type="ARBA" id="ARBA00023163"/>
    </source>
</evidence>
<evidence type="ECO:0000256" key="1">
    <source>
        <dbReference type="ARBA" id="ARBA00023015"/>
    </source>
</evidence>
<dbReference type="GO" id="GO:0003700">
    <property type="term" value="F:DNA-binding transcription factor activity"/>
    <property type="evidence" value="ECO:0007669"/>
    <property type="project" value="InterPro"/>
</dbReference>
<organism evidence="5">
    <name type="scientific">Roseihalotalea indica</name>
    <dbReference type="NCBI Taxonomy" id="2867963"/>
    <lineage>
        <taxon>Bacteria</taxon>
        <taxon>Pseudomonadati</taxon>
        <taxon>Bacteroidota</taxon>
        <taxon>Cytophagia</taxon>
        <taxon>Cytophagales</taxon>
        <taxon>Catalimonadaceae</taxon>
        <taxon>Roseihalotalea</taxon>
    </lineage>
</organism>
<dbReference type="InterPro" id="IPR000835">
    <property type="entry name" value="HTH_MarR-typ"/>
</dbReference>
<keyword evidence="1" id="KW-0805">Transcription regulation</keyword>
<dbReference type="SMART" id="SM00347">
    <property type="entry name" value="HTH_MARR"/>
    <property type="match status" value="1"/>
</dbReference>
<dbReference type="EMBL" id="CP120682">
    <property type="protein sequence ID" value="WKN38053.1"/>
    <property type="molecule type" value="Genomic_DNA"/>
</dbReference>
<evidence type="ECO:0000259" key="4">
    <source>
        <dbReference type="SMART" id="SM00347"/>
    </source>
</evidence>
<accession>A0AA49GPH1</accession>
<dbReference type="GO" id="GO:0003677">
    <property type="term" value="F:DNA binding"/>
    <property type="evidence" value="ECO:0007669"/>
    <property type="project" value="UniProtKB-KW"/>
</dbReference>
<proteinExistence type="predicted"/>
<dbReference type="InterPro" id="IPR036390">
    <property type="entry name" value="WH_DNA-bd_sf"/>
</dbReference>
<keyword evidence="3" id="KW-0804">Transcription</keyword>
<dbReference type="PANTHER" id="PTHR42756">
    <property type="entry name" value="TRANSCRIPTIONAL REGULATOR, MARR"/>
    <property type="match status" value="1"/>
</dbReference>
<reference evidence="5" key="1">
    <citation type="journal article" date="2023" name="Comput. Struct. Biotechnol. J.">
        <title>Discovery of a novel marine Bacteroidetes with a rich repertoire of carbohydrate-active enzymes.</title>
        <authorList>
            <person name="Chen B."/>
            <person name="Liu G."/>
            <person name="Chen Q."/>
            <person name="Wang H."/>
            <person name="Liu L."/>
            <person name="Tang K."/>
        </authorList>
    </citation>
    <scope>NUCLEOTIDE SEQUENCE</scope>
    <source>
        <strain evidence="5">TK19036</strain>
    </source>
</reference>
<evidence type="ECO:0000313" key="5">
    <source>
        <dbReference type="EMBL" id="WKN38053.1"/>
    </source>
</evidence>
<dbReference type="InterPro" id="IPR036388">
    <property type="entry name" value="WH-like_DNA-bd_sf"/>
</dbReference>
<dbReference type="AlphaFoldDB" id="A0AA49GPH1"/>
<evidence type="ECO:0000256" key="2">
    <source>
        <dbReference type="ARBA" id="ARBA00023125"/>
    </source>
</evidence>
<gene>
    <name evidence="5" type="ORF">K4G66_04945</name>
</gene>
<name>A0AA49GPH1_9BACT</name>